<dbReference type="Proteomes" id="UP000032142">
    <property type="component" value="Unassembled WGS sequence"/>
</dbReference>
<keyword evidence="2" id="KW-1185">Reference proteome</keyword>
<sequence length="28" mass="3370">MLKQVPTYLYHPALISSLNKSCFYLLYY</sequence>
<reference evidence="2" key="1">
    <citation type="submission" date="2014-09" db="EMBL/GenBank/DDBJ databases">
        <authorList>
            <person name="Mudge J."/>
            <person name="Ramaraj T."/>
            <person name="Lindquist I.E."/>
            <person name="Bharti A.K."/>
            <person name="Sundararajan A."/>
            <person name="Cameron C.T."/>
            <person name="Woodward J.E."/>
            <person name="May G.D."/>
            <person name="Brubaker C."/>
            <person name="Broadhvest J."/>
            <person name="Wilkins T.A."/>
        </authorList>
    </citation>
    <scope>NUCLEOTIDE SEQUENCE</scope>
    <source>
        <strain evidence="2">cv. AKA8401</strain>
    </source>
</reference>
<organism evidence="1 2">
    <name type="scientific">Gossypium arboreum</name>
    <name type="common">Tree cotton</name>
    <name type="synonym">Gossypium nanking</name>
    <dbReference type="NCBI Taxonomy" id="29729"/>
    <lineage>
        <taxon>Eukaryota</taxon>
        <taxon>Viridiplantae</taxon>
        <taxon>Streptophyta</taxon>
        <taxon>Embryophyta</taxon>
        <taxon>Tracheophyta</taxon>
        <taxon>Spermatophyta</taxon>
        <taxon>Magnoliopsida</taxon>
        <taxon>eudicotyledons</taxon>
        <taxon>Gunneridae</taxon>
        <taxon>Pentapetalae</taxon>
        <taxon>rosids</taxon>
        <taxon>malvids</taxon>
        <taxon>Malvales</taxon>
        <taxon>Malvaceae</taxon>
        <taxon>Malvoideae</taxon>
        <taxon>Gossypium</taxon>
    </lineage>
</organism>
<dbReference type="EMBL" id="JRRC01524966">
    <property type="protein sequence ID" value="KHG09081.1"/>
    <property type="molecule type" value="Genomic_DNA"/>
</dbReference>
<name>A0A0B0NDE0_GOSAR</name>
<dbReference type="AlphaFoldDB" id="A0A0B0NDE0"/>
<proteinExistence type="predicted"/>
<accession>A0A0B0NDE0</accession>
<comment type="caution">
    <text evidence="1">The sequence shown here is derived from an EMBL/GenBank/DDBJ whole genome shotgun (WGS) entry which is preliminary data.</text>
</comment>
<protein>
    <submittedName>
        <fullName evidence="1">Uncharacterized protein</fullName>
    </submittedName>
</protein>
<evidence type="ECO:0000313" key="2">
    <source>
        <dbReference type="Proteomes" id="UP000032142"/>
    </source>
</evidence>
<gene>
    <name evidence="1" type="ORF">F383_36354</name>
</gene>
<evidence type="ECO:0000313" key="1">
    <source>
        <dbReference type="EMBL" id="KHG09081.1"/>
    </source>
</evidence>